<accession>A0A098VTP1</accession>
<dbReference type="VEuPathDB" id="MicrosporidiaDB:DI09_18p210"/>
<protein>
    <submittedName>
        <fullName evidence="1">Uncharacterized protein</fullName>
    </submittedName>
</protein>
<gene>
    <name evidence="1" type="ORF">DI09_18p210</name>
</gene>
<dbReference type="PANTHER" id="PTHR12959">
    <property type="entry name" value="GPI TRANSAMIDASE COMPONENT PIG-T-RELATED"/>
    <property type="match status" value="1"/>
</dbReference>
<dbReference type="OrthoDB" id="331263at2759"/>
<reference evidence="1 2" key="1">
    <citation type="submission" date="2014-04" db="EMBL/GenBank/DDBJ databases">
        <title>A new species of microsporidia sheds light on the evolution of extreme parasitism.</title>
        <authorList>
            <person name="Haag K.L."/>
            <person name="James T.Y."/>
            <person name="Larsson R."/>
            <person name="Schaer T.M."/>
            <person name="Refardt D."/>
            <person name="Pombert J.-F."/>
            <person name="Ebert D."/>
        </authorList>
    </citation>
    <scope>NUCLEOTIDE SEQUENCE [LARGE SCALE GENOMIC DNA]</scope>
    <source>
        <strain evidence="1 2">UGP3</strain>
        <tissue evidence="1">Spores</tissue>
    </source>
</reference>
<comment type="caution">
    <text evidence="1">The sequence shown here is derived from an EMBL/GenBank/DDBJ whole genome shotgun (WGS) entry which is preliminary data.</text>
</comment>
<dbReference type="Proteomes" id="UP000029725">
    <property type="component" value="Unassembled WGS sequence"/>
</dbReference>
<dbReference type="InterPro" id="IPR007245">
    <property type="entry name" value="PIG-T"/>
</dbReference>
<dbReference type="RefSeq" id="XP_013238742.1">
    <property type="nucleotide sequence ID" value="XM_013383288.1"/>
</dbReference>
<evidence type="ECO:0000313" key="2">
    <source>
        <dbReference type="Proteomes" id="UP000029725"/>
    </source>
</evidence>
<dbReference type="GeneID" id="25258799"/>
<sequence>MHVHLPYLLESYSTFSTQRFFTPFKFDDLSPNDNSASEALEKVTLLLGGSIPSTFDNASILIDGEPLSYRGLVSGFVKKDNECTFCGVISFERYYIPYSIYKGRFSYVIKNTDLFSSYNVSLLDIIPWEIKCWYHTLGFDTPRPFSEFVSKMFSRKSSLFSNVKIHPSSVREYPSIIEISDLLVPANTTIRITMEADKRFLRYTEFPLDAHRGLEIGFGYFN</sequence>
<evidence type="ECO:0000313" key="1">
    <source>
        <dbReference type="EMBL" id="KGG52315.1"/>
    </source>
</evidence>
<proteinExistence type="predicted"/>
<dbReference type="GO" id="GO:0016255">
    <property type="term" value="P:attachment of GPI anchor to protein"/>
    <property type="evidence" value="ECO:0007669"/>
    <property type="project" value="InterPro"/>
</dbReference>
<dbReference type="Pfam" id="PF04113">
    <property type="entry name" value="Gpi16"/>
    <property type="match status" value="1"/>
</dbReference>
<dbReference type="GO" id="GO:0042765">
    <property type="term" value="C:GPI-anchor transamidase complex"/>
    <property type="evidence" value="ECO:0007669"/>
    <property type="project" value="InterPro"/>
</dbReference>
<dbReference type="HOGENOM" id="CLU_1245659_0_0_1"/>
<organism evidence="1 2">
    <name type="scientific">Mitosporidium daphniae</name>
    <dbReference type="NCBI Taxonomy" id="1485682"/>
    <lineage>
        <taxon>Eukaryota</taxon>
        <taxon>Fungi</taxon>
        <taxon>Fungi incertae sedis</taxon>
        <taxon>Microsporidia</taxon>
        <taxon>Mitosporidium</taxon>
    </lineage>
</organism>
<name>A0A098VTP1_9MICR</name>
<dbReference type="EMBL" id="JMKJ01000099">
    <property type="protein sequence ID" value="KGG52315.1"/>
    <property type="molecule type" value="Genomic_DNA"/>
</dbReference>
<keyword evidence="2" id="KW-1185">Reference proteome</keyword>
<dbReference type="PANTHER" id="PTHR12959:SF11">
    <property type="entry name" value="GPI TRANSAMIDASE COMPONENT PIG-T"/>
    <property type="match status" value="1"/>
</dbReference>
<dbReference type="AlphaFoldDB" id="A0A098VTP1"/>